<organism evidence="2 4">
    <name type="scientific">Rotaria socialis</name>
    <dbReference type="NCBI Taxonomy" id="392032"/>
    <lineage>
        <taxon>Eukaryota</taxon>
        <taxon>Metazoa</taxon>
        <taxon>Spiralia</taxon>
        <taxon>Gnathifera</taxon>
        <taxon>Rotifera</taxon>
        <taxon>Eurotatoria</taxon>
        <taxon>Bdelloidea</taxon>
        <taxon>Philodinida</taxon>
        <taxon>Philodinidae</taxon>
        <taxon>Rotaria</taxon>
    </lineage>
</organism>
<dbReference type="GO" id="GO:0008344">
    <property type="term" value="P:adult locomotory behavior"/>
    <property type="evidence" value="ECO:0007669"/>
    <property type="project" value="TreeGrafter"/>
</dbReference>
<dbReference type="AlphaFoldDB" id="A0A818A2E9"/>
<evidence type="ECO:0000313" key="4">
    <source>
        <dbReference type="Proteomes" id="UP000663865"/>
    </source>
</evidence>
<dbReference type="InterPro" id="IPR058897">
    <property type="entry name" value="PAPPA_SD_C"/>
</dbReference>
<dbReference type="GO" id="GO:0050804">
    <property type="term" value="P:modulation of chemical synaptic transmission"/>
    <property type="evidence" value="ECO:0007669"/>
    <property type="project" value="TreeGrafter"/>
</dbReference>
<dbReference type="InterPro" id="IPR000210">
    <property type="entry name" value="BTB/POZ_dom"/>
</dbReference>
<sequence length="353" mass="41100">MAKLDITSLGWKQKEQWVSRVIGCSSQYNNDTWSANQIIGPPKVYPRYGDITGAWAQGSRAGDEFIVVEFEEIVYPERIDIYETYNSGAVVKVLARNGKVNSEWETVWKTETPQIQEQSRIFSISCTNICEKEINQIRLNIDCTAARRWCEIDCIKLIGFTSNVHLFSNEFLADLSDLLTNDYLSDVIFQLDNEQLISSYRNILSNRCIYFHELFIEYPSNRTEPIPIRNISYKAFNQILHFIFTDNIEPTITYDICLELMRKADEYFLSLIYTKAFDILKKIIDKTNVLKILIQSGLDSVTSNENQHDNFLLNDVIDLCIVFIKKNRRDIYLNENMQILSKDMLLKLVQLDL</sequence>
<dbReference type="Proteomes" id="UP000663838">
    <property type="component" value="Unassembled WGS sequence"/>
</dbReference>
<dbReference type="EMBL" id="CAJNYV010001072">
    <property type="protein sequence ID" value="CAF3400873.1"/>
    <property type="molecule type" value="Genomic_DNA"/>
</dbReference>
<dbReference type="EMBL" id="CAJOBS010000037">
    <property type="protein sequence ID" value="CAF4476106.1"/>
    <property type="molecule type" value="Genomic_DNA"/>
</dbReference>
<dbReference type="GO" id="GO:0005737">
    <property type="term" value="C:cytoplasm"/>
    <property type="evidence" value="ECO:0007669"/>
    <property type="project" value="TreeGrafter"/>
</dbReference>
<dbReference type="InterPro" id="IPR052407">
    <property type="entry name" value="BTB_POZ_domain_cont_9"/>
</dbReference>
<dbReference type="InterPro" id="IPR011333">
    <property type="entry name" value="SKP1/BTB/POZ_sf"/>
</dbReference>
<name>A0A818A2E9_9BILA</name>
<dbReference type="PANTHER" id="PTHR46306">
    <property type="entry name" value="BTB/POZ DOMAIN-CONTAINING PROTEIN 9"/>
    <property type="match status" value="1"/>
</dbReference>
<dbReference type="Proteomes" id="UP000663865">
    <property type="component" value="Unassembled WGS sequence"/>
</dbReference>
<dbReference type="Pfam" id="PF25900">
    <property type="entry name" value="PAPPA"/>
    <property type="match status" value="1"/>
</dbReference>
<dbReference type="SMART" id="SM00225">
    <property type="entry name" value="BTB"/>
    <property type="match status" value="1"/>
</dbReference>
<evidence type="ECO:0000313" key="2">
    <source>
        <dbReference type="EMBL" id="CAF3400873.1"/>
    </source>
</evidence>
<comment type="caution">
    <text evidence="2">The sequence shown here is derived from an EMBL/GenBank/DDBJ whole genome shotgun (WGS) entry which is preliminary data.</text>
</comment>
<proteinExistence type="predicted"/>
<dbReference type="PROSITE" id="PS50097">
    <property type="entry name" value="BTB"/>
    <property type="match status" value="1"/>
</dbReference>
<dbReference type="Gene3D" id="3.30.710.10">
    <property type="entry name" value="Potassium Channel Kv1.1, Chain A"/>
    <property type="match status" value="1"/>
</dbReference>
<accession>A0A818A2E9</accession>
<dbReference type="GO" id="GO:0048512">
    <property type="term" value="P:circadian behavior"/>
    <property type="evidence" value="ECO:0007669"/>
    <property type="project" value="TreeGrafter"/>
</dbReference>
<reference evidence="2" key="1">
    <citation type="submission" date="2021-02" db="EMBL/GenBank/DDBJ databases">
        <authorList>
            <person name="Nowell W R."/>
        </authorList>
    </citation>
    <scope>NUCLEOTIDE SEQUENCE</scope>
</reference>
<evidence type="ECO:0000313" key="3">
    <source>
        <dbReference type="EMBL" id="CAF4476106.1"/>
    </source>
</evidence>
<dbReference type="PANTHER" id="PTHR46306:SF1">
    <property type="entry name" value="BTB_POZ DOMAIN-CONTAINING PROTEIN 9"/>
    <property type="match status" value="1"/>
</dbReference>
<dbReference type="SUPFAM" id="SSF54695">
    <property type="entry name" value="POZ domain"/>
    <property type="match status" value="1"/>
</dbReference>
<protein>
    <recommendedName>
        <fullName evidence="1">BTB domain-containing protein</fullName>
    </recommendedName>
</protein>
<evidence type="ECO:0000259" key="1">
    <source>
        <dbReference type="PROSITE" id="PS50097"/>
    </source>
</evidence>
<feature type="domain" description="BTB" evidence="1">
    <location>
        <begin position="185"/>
        <end position="252"/>
    </location>
</feature>
<dbReference type="Pfam" id="PF00651">
    <property type="entry name" value="BTB"/>
    <property type="match status" value="1"/>
</dbReference>
<gene>
    <name evidence="2" type="ORF">KIK155_LOCUS8101</name>
    <name evidence="3" type="ORF">TOA249_LOCUS1357</name>
</gene>